<dbReference type="Proteomes" id="UP000263486">
    <property type="component" value="Unassembled WGS sequence"/>
</dbReference>
<dbReference type="SUPFAM" id="SSF102114">
    <property type="entry name" value="Radical SAM enzymes"/>
    <property type="match status" value="1"/>
</dbReference>
<evidence type="ECO:0000259" key="9">
    <source>
        <dbReference type="PROSITE" id="PS51918"/>
    </source>
</evidence>
<proteinExistence type="inferred from homology"/>
<keyword evidence="8" id="KW-0963">Cytoplasm</keyword>
<accession>A0ABX9KIE1</accession>
<dbReference type="Gene3D" id="3.20.20.70">
    <property type="entry name" value="Aldolase class I"/>
    <property type="match status" value="1"/>
</dbReference>
<dbReference type="RefSeq" id="WP_114641959.1">
    <property type="nucleotide sequence ID" value="NZ_JAACIO010000008.1"/>
</dbReference>
<sequence>MDKPGWISKKFYKDNEMEKLLDENLLNTVCEAANCPNKWECFRKKTATFMILGNKCTRACRFCSVDKNIRGENLNSNEPVKIAEVVKKIRLKHVVITSVTRDDLEDEGAIHFKRTIEEIRRISDATIEVLIPDFNGKKELIDIVIDAKPEVISHNIETVENLHKRIKPIGSYENSIELLNYVKERDKNIITKSGIMLGFGESIDELAESIEDLKDINCDILTMGQYLRPSEKHIKVSEYITDEKFVMYKKLALEIGIPVVESGRFIRSSYNAIDSIKKLMK</sequence>
<dbReference type="NCBIfam" id="TIGR00510">
    <property type="entry name" value="lipA"/>
    <property type="match status" value="1"/>
</dbReference>
<reference evidence="10 11" key="1">
    <citation type="submission" date="2018-08" db="EMBL/GenBank/DDBJ databases">
        <title>Draft genome sequence of Psychrilyobacter sp. strain SD5 isolated from Black Sea water.</title>
        <authorList>
            <person name="Yadav S."/>
            <person name="Villanueva L."/>
            <person name="Damste J.S.S."/>
        </authorList>
    </citation>
    <scope>NUCLEOTIDE SEQUENCE [LARGE SCALE GENOMIC DNA]</scope>
    <source>
        <strain evidence="10 11">SD5</strain>
    </source>
</reference>
<evidence type="ECO:0000313" key="11">
    <source>
        <dbReference type="Proteomes" id="UP000263486"/>
    </source>
</evidence>
<comment type="function">
    <text evidence="8">Catalyzes the radical-mediated insertion of two sulfur atoms into the C-6 and C-8 positions of the octanoyl moiety bound to the lipoyl domains of lipoate-dependent enzymes, thereby converting the octanoylated domains into lipoylated derivatives.</text>
</comment>
<dbReference type="PROSITE" id="PS51918">
    <property type="entry name" value="RADICAL_SAM"/>
    <property type="match status" value="1"/>
</dbReference>
<evidence type="ECO:0000256" key="5">
    <source>
        <dbReference type="ARBA" id="ARBA00023004"/>
    </source>
</evidence>
<dbReference type="InterPro" id="IPR003698">
    <property type="entry name" value="Lipoyl_synth"/>
</dbReference>
<dbReference type="InterPro" id="IPR013785">
    <property type="entry name" value="Aldolase_TIM"/>
</dbReference>
<dbReference type="InterPro" id="IPR058240">
    <property type="entry name" value="rSAM_sf"/>
</dbReference>
<feature type="binding site" evidence="8">
    <location>
        <position position="30"/>
    </location>
    <ligand>
        <name>[4Fe-4S] cluster</name>
        <dbReference type="ChEBI" id="CHEBI:49883"/>
        <label>1</label>
    </ligand>
</feature>
<dbReference type="PANTHER" id="PTHR10949">
    <property type="entry name" value="LIPOYL SYNTHASE"/>
    <property type="match status" value="1"/>
</dbReference>
<protein>
    <recommendedName>
        <fullName evidence="8">Lipoyl synthase</fullName>
        <ecNumber evidence="8">2.8.1.8</ecNumber>
    </recommendedName>
    <alternativeName>
        <fullName evidence="8">Lip-syn</fullName>
        <shortName evidence="8">LS</shortName>
    </alternativeName>
    <alternativeName>
        <fullName evidence="8">Lipoate synthase</fullName>
    </alternativeName>
    <alternativeName>
        <fullName evidence="8">Lipoic acid synthase</fullName>
    </alternativeName>
    <alternativeName>
        <fullName evidence="8">Sulfur insertion protein LipA</fullName>
    </alternativeName>
</protein>
<evidence type="ECO:0000256" key="3">
    <source>
        <dbReference type="ARBA" id="ARBA00022691"/>
    </source>
</evidence>
<organism evidence="10 11">
    <name type="scientific">Psychrilyobacter piezotolerans</name>
    <dbReference type="NCBI Taxonomy" id="2293438"/>
    <lineage>
        <taxon>Bacteria</taxon>
        <taxon>Fusobacteriati</taxon>
        <taxon>Fusobacteriota</taxon>
        <taxon>Fusobacteriia</taxon>
        <taxon>Fusobacteriales</taxon>
        <taxon>Fusobacteriaceae</taxon>
        <taxon>Psychrilyobacter</taxon>
    </lineage>
</organism>
<evidence type="ECO:0000256" key="4">
    <source>
        <dbReference type="ARBA" id="ARBA00022723"/>
    </source>
</evidence>
<feature type="binding site" evidence="8">
    <location>
        <position position="63"/>
    </location>
    <ligand>
        <name>[4Fe-4S] cluster</name>
        <dbReference type="ChEBI" id="CHEBI:49883"/>
        <label>2</label>
        <note>4Fe-4S-S-AdoMet</note>
    </ligand>
</feature>
<name>A0ABX9KIE1_9FUSO</name>
<evidence type="ECO:0000256" key="6">
    <source>
        <dbReference type="ARBA" id="ARBA00023014"/>
    </source>
</evidence>
<evidence type="ECO:0000313" key="10">
    <source>
        <dbReference type="EMBL" id="REI41691.1"/>
    </source>
</evidence>
<dbReference type="PANTHER" id="PTHR10949:SF0">
    <property type="entry name" value="LIPOYL SYNTHASE, MITOCHONDRIAL"/>
    <property type="match status" value="1"/>
</dbReference>
<evidence type="ECO:0000256" key="1">
    <source>
        <dbReference type="ARBA" id="ARBA00022485"/>
    </source>
</evidence>
<dbReference type="InterPro" id="IPR006638">
    <property type="entry name" value="Elp3/MiaA/NifB-like_rSAM"/>
</dbReference>
<evidence type="ECO:0000256" key="2">
    <source>
        <dbReference type="ARBA" id="ARBA00022679"/>
    </source>
</evidence>
<comment type="caution">
    <text evidence="10">The sequence shown here is derived from an EMBL/GenBank/DDBJ whole genome shotgun (WGS) entry which is preliminary data.</text>
</comment>
<dbReference type="EC" id="2.8.1.8" evidence="8"/>
<comment type="similarity">
    <text evidence="8">Belongs to the radical SAM superfamily. Lipoyl synthase family.</text>
</comment>
<dbReference type="EMBL" id="QUAJ01000008">
    <property type="protein sequence ID" value="REI41691.1"/>
    <property type="molecule type" value="Genomic_DNA"/>
</dbReference>
<keyword evidence="3 8" id="KW-0949">S-adenosyl-L-methionine</keyword>
<keyword evidence="6 8" id="KW-0411">Iron-sulfur</keyword>
<evidence type="ECO:0000256" key="8">
    <source>
        <dbReference type="HAMAP-Rule" id="MF_00206"/>
    </source>
</evidence>
<dbReference type="SMART" id="SM00729">
    <property type="entry name" value="Elp3"/>
    <property type="match status" value="1"/>
</dbReference>
<comment type="pathway">
    <text evidence="8">Protein modification; protein lipoylation via endogenous pathway; protein N(6)-(lipoyl)lysine from octanoyl-[acyl-carrier-protein]: step 2/2.</text>
</comment>
<gene>
    <name evidence="8 10" type="primary">lipA</name>
    <name evidence="10" type="ORF">DYH56_05985</name>
</gene>
<keyword evidence="5 8" id="KW-0408">Iron</keyword>
<keyword evidence="11" id="KW-1185">Reference proteome</keyword>
<dbReference type="NCBIfam" id="NF004019">
    <property type="entry name" value="PRK05481.1"/>
    <property type="match status" value="1"/>
</dbReference>
<dbReference type="InterPro" id="IPR007197">
    <property type="entry name" value="rSAM"/>
</dbReference>
<feature type="binding site" evidence="8">
    <location>
        <position position="56"/>
    </location>
    <ligand>
        <name>[4Fe-4S] cluster</name>
        <dbReference type="ChEBI" id="CHEBI:49883"/>
        <label>2</label>
        <note>4Fe-4S-S-AdoMet</note>
    </ligand>
</feature>
<feature type="binding site" evidence="8">
    <location>
        <position position="41"/>
    </location>
    <ligand>
        <name>[4Fe-4S] cluster</name>
        <dbReference type="ChEBI" id="CHEBI:49883"/>
        <label>1</label>
    </ligand>
</feature>
<keyword evidence="1 8" id="KW-0004">4Fe-4S</keyword>
<feature type="binding site" evidence="8">
    <location>
        <position position="35"/>
    </location>
    <ligand>
        <name>[4Fe-4S] cluster</name>
        <dbReference type="ChEBI" id="CHEBI:49883"/>
        <label>1</label>
    </ligand>
</feature>
<feature type="domain" description="Radical SAM core" evidence="9">
    <location>
        <begin position="42"/>
        <end position="258"/>
    </location>
</feature>
<evidence type="ECO:0000256" key="7">
    <source>
        <dbReference type="ARBA" id="ARBA00047326"/>
    </source>
</evidence>
<comment type="catalytic activity">
    <reaction evidence="7 8">
        <text>[[Fe-S] cluster scaffold protein carrying a second [4Fe-4S](2+) cluster] + N(6)-octanoyl-L-lysyl-[protein] + 2 oxidized [2Fe-2S]-[ferredoxin] + 2 S-adenosyl-L-methionine + 4 H(+) = [[Fe-S] cluster scaffold protein] + N(6)-[(R)-dihydrolipoyl]-L-lysyl-[protein] + 4 Fe(3+) + 2 hydrogen sulfide + 2 5'-deoxyadenosine + 2 L-methionine + 2 reduced [2Fe-2S]-[ferredoxin]</text>
        <dbReference type="Rhea" id="RHEA:16585"/>
        <dbReference type="Rhea" id="RHEA-COMP:9928"/>
        <dbReference type="Rhea" id="RHEA-COMP:10000"/>
        <dbReference type="Rhea" id="RHEA-COMP:10001"/>
        <dbReference type="Rhea" id="RHEA-COMP:10475"/>
        <dbReference type="Rhea" id="RHEA-COMP:14568"/>
        <dbReference type="Rhea" id="RHEA-COMP:14569"/>
        <dbReference type="ChEBI" id="CHEBI:15378"/>
        <dbReference type="ChEBI" id="CHEBI:17319"/>
        <dbReference type="ChEBI" id="CHEBI:29034"/>
        <dbReference type="ChEBI" id="CHEBI:29919"/>
        <dbReference type="ChEBI" id="CHEBI:33722"/>
        <dbReference type="ChEBI" id="CHEBI:33737"/>
        <dbReference type="ChEBI" id="CHEBI:33738"/>
        <dbReference type="ChEBI" id="CHEBI:57844"/>
        <dbReference type="ChEBI" id="CHEBI:59789"/>
        <dbReference type="ChEBI" id="CHEBI:78809"/>
        <dbReference type="ChEBI" id="CHEBI:83100"/>
        <dbReference type="EC" id="2.8.1.8"/>
    </reaction>
</comment>
<feature type="binding site" evidence="8">
    <location>
        <position position="60"/>
    </location>
    <ligand>
        <name>[4Fe-4S] cluster</name>
        <dbReference type="ChEBI" id="CHEBI:49883"/>
        <label>2</label>
        <note>4Fe-4S-S-AdoMet</note>
    </ligand>
</feature>
<dbReference type="HAMAP" id="MF_00206">
    <property type="entry name" value="Lipoyl_synth"/>
    <property type="match status" value="1"/>
</dbReference>
<dbReference type="Pfam" id="PF04055">
    <property type="entry name" value="Radical_SAM"/>
    <property type="match status" value="1"/>
</dbReference>
<keyword evidence="4 8" id="KW-0479">Metal-binding</keyword>
<dbReference type="GO" id="GO:0016992">
    <property type="term" value="F:lipoate synthase activity"/>
    <property type="evidence" value="ECO:0007669"/>
    <property type="project" value="UniProtKB-EC"/>
</dbReference>
<feature type="binding site" evidence="8">
    <location>
        <position position="269"/>
    </location>
    <ligand>
        <name>[4Fe-4S] cluster</name>
        <dbReference type="ChEBI" id="CHEBI:49883"/>
        <label>1</label>
    </ligand>
</feature>
<dbReference type="NCBIfam" id="NF009544">
    <property type="entry name" value="PRK12928.1"/>
    <property type="match status" value="1"/>
</dbReference>
<comment type="cofactor">
    <cofactor evidence="8">
        <name>[4Fe-4S] cluster</name>
        <dbReference type="ChEBI" id="CHEBI:49883"/>
    </cofactor>
    <text evidence="8">Binds 2 [4Fe-4S] clusters per subunit. One cluster is coordinated with 3 cysteines and an exchangeable S-adenosyl-L-methionine.</text>
</comment>
<comment type="subcellular location">
    <subcellularLocation>
        <location evidence="8">Cytoplasm</location>
    </subcellularLocation>
</comment>
<dbReference type="CDD" id="cd01335">
    <property type="entry name" value="Radical_SAM"/>
    <property type="match status" value="1"/>
</dbReference>
<dbReference type="SFLD" id="SFLDS00029">
    <property type="entry name" value="Radical_SAM"/>
    <property type="match status" value="1"/>
</dbReference>
<keyword evidence="2 8" id="KW-0808">Transferase</keyword>